<feature type="region of interest" description="Disordered" evidence="4">
    <location>
        <begin position="390"/>
        <end position="414"/>
    </location>
</feature>
<name>A0AAE1AYA5_9GAST</name>
<dbReference type="PRINTS" id="PR00019">
    <property type="entry name" value="LEURICHRPT"/>
</dbReference>
<keyword evidence="3" id="KW-0539">Nucleus</keyword>
<organism evidence="6 7">
    <name type="scientific">Elysia crispata</name>
    <name type="common">lettuce slug</name>
    <dbReference type="NCBI Taxonomy" id="231223"/>
    <lineage>
        <taxon>Eukaryota</taxon>
        <taxon>Metazoa</taxon>
        <taxon>Spiralia</taxon>
        <taxon>Lophotrochozoa</taxon>
        <taxon>Mollusca</taxon>
        <taxon>Gastropoda</taxon>
        <taxon>Heterobranchia</taxon>
        <taxon>Euthyneura</taxon>
        <taxon>Panpulmonata</taxon>
        <taxon>Sacoglossa</taxon>
        <taxon>Placobranchoidea</taxon>
        <taxon>Plakobranchidae</taxon>
        <taxon>Elysia</taxon>
    </lineage>
</organism>
<dbReference type="Gene3D" id="3.80.10.10">
    <property type="entry name" value="Ribonuclease Inhibitor"/>
    <property type="match status" value="1"/>
</dbReference>
<dbReference type="PANTHER" id="PTHR48051:SF1">
    <property type="entry name" value="RAS SUPPRESSOR PROTEIN 1"/>
    <property type="match status" value="1"/>
</dbReference>
<dbReference type="Pfam" id="PF13855">
    <property type="entry name" value="LRR_8"/>
    <property type="match status" value="1"/>
</dbReference>
<evidence type="ECO:0000256" key="2">
    <source>
        <dbReference type="ARBA" id="ARBA00022737"/>
    </source>
</evidence>
<dbReference type="Pfam" id="PF25344">
    <property type="entry name" value="PH_LRR1"/>
    <property type="match status" value="1"/>
</dbReference>
<dbReference type="InterPro" id="IPR003591">
    <property type="entry name" value="Leu-rich_rpt_typical-subtyp"/>
</dbReference>
<evidence type="ECO:0000313" key="6">
    <source>
        <dbReference type="EMBL" id="KAK3796143.1"/>
    </source>
</evidence>
<accession>A0AAE1AYA5</accession>
<evidence type="ECO:0000256" key="1">
    <source>
        <dbReference type="ARBA" id="ARBA00022614"/>
    </source>
</evidence>
<dbReference type="GO" id="GO:0005737">
    <property type="term" value="C:cytoplasm"/>
    <property type="evidence" value="ECO:0007669"/>
    <property type="project" value="TreeGrafter"/>
</dbReference>
<feature type="compositionally biased region" description="Basic and acidic residues" evidence="4">
    <location>
        <begin position="390"/>
        <end position="402"/>
    </location>
</feature>
<sequence length="515" mass="57870">MRLRCEVQVSNRQLPSLNIRKPTRPNFSQVSIGRKPGERNKDGPVYLMLCTTQNKSGTKYLIRNNVEQIFSKFAHEGKATLRIKSPPDDIALSKADPGQLSSFLKIVRMVADGREIPERILSHLVPAATVQVTRPVEILRIECPSKYPMIFPKTLHTLSIQHCSLRRLSPQITALTLVTVLDLSYNNLTELPESFSNLRSLRTLDLSHNSFEGFPPVLASECFCQGLTELDMKDNNMMTLSPAFTKLSALIIINLNCNRLRYLPERIGLMASLIVVLVSNNLLELLPCTLVTRIFHKADFSDNPFTLQLPCGAFLNKRRKVPSLQEVAGQTVISYGIPYTEEDLDFYSRQFLDTAHLCTCGRAVFSSAAAIILTHTLRATGMAEIEDVKKRRTEENNKESASGEKTNGGNIITPPRSLFRPLPDTVIRPFYDVCVVDRTVVRPPATESPLIKLVVVYVRPVPGPTDLTVRLLSTIERFQGLKIPIVRELEKVKQILCKELLRENSIKTPDCEQLP</sequence>
<comment type="caution">
    <text evidence="6">The sequence shown here is derived from an EMBL/GenBank/DDBJ whole genome shotgun (WGS) entry which is preliminary data.</text>
</comment>
<evidence type="ECO:0000256" key="3">
    <source>
        <dbReference type="ARBA" id="ARBA00023242"/>
    </source>
</evidence>
<feature type="domain" description="PIF1/LRR1 pleckstrin homology" evidence="5">
    <location>
        <begin position="1"/>
        <end position="121"/>
    </location>
</feature>
<dbReference type="InterPro" id="IPR057437">
    <property type="entry name" value="PIF1/LRR1_PH"/>
</dbReference>
<dbReference type="InterPro" id="IPR032675">
    <property type="entry name" value="LRR_dom_sf"/>
</dbReference>
<evidence type="ECO:0000259" key="5">
    <source>
        <dbReference type="Pfam" id="PF25344"/>
    </source>
</evidence>
<dbReference type="AlphaFoldDB" id="A0AAE1AYA5"/>
<protein>
    <recommendedName>
        <fullName evidence="5">PIF1/LRR1 pleckstrin homology domain-containing protein</fullName>
    </recommendedName>
</protein>
<dbReference type="InterPro" id="IPR050216">
    <property type="entry name" value="LRR_domain-containing"/>
</dbReference>
<dbReference type="SUPFAM" id="SSF52058">
    <property type="entry name" value="L domain-like"/>
    <property type="match status" value="1"/>
</dbReference>
<dbReference type="InterPro" id="IPR001611">
    <property type="entry name" value="Leu-rich_rpt"/>
</dbReference>
<reference evidence="6" key="1">
    <citation type="journal article" date="2023" name="G3 (Bethesda)">
        <title>A reference genome for the long-term kleptoplast-retaining sea slug Elysia crispata morphotype clarki.</title>
        <authorList>
            <person name="Eastman K.E."/>
            <person name="Pendleton A.L."/>
            <person name="Shaikh M.A."/>
            <person name="Suttiyut T."/>
            <person name="Ogas R."/>
            <person name="Tomko P."/>
            <person name="Gavelis G."/>
            <person name="Widhalm J.R."/>
            <person name="Wisecaver J.H."/>
        </authorList>
    </citation>
    <scope>NUCLEOTIDE SEQUENCE</scope>
    <source>
        <strain evidence="6">ECLA1</strain>
    </source>
</reference>
<keyword evidence="2" id="KW-0677">Repeat</keyword>
<evidence type="ECO:0000256" key="4">
    <source>
        <dbReference type="SAM" id="MobiDB-lite"/>
    </source>
</evidence>
<dbReference type="Proteomes" id="UP001283361">
    <property type="component" value="Unassembled WGS sequence"/>
</dbReference>
<dbReference type="PROSITE" id="PS51450">
    <property type="entry name" value="LRR"/>
    <property type="match status" value="1"/>
</dbReference>
<keyword evidence="7" id="KW-1185">Reference proteome</keyword>
<dbReference type="PANTHER" id="PTHR48051">
    <property type="match status" value="1"/>
</dbReference>
<evidence type="ECO:0000313" key="7">
    <source>
        <dbReference type="Proteomes" id="UP001283361"/>
    </source>
</evidence>
<dbReference type="SMART" id="SM00369">
    <property type="entry name" value="LRR_TYP"/>
    <property type="match status" value="3"/>
</dbReference>
<proteinExistence type="predicted"/>
<keyword evidence="1" id="KW-0433">Leucine-rich repeat</keyword>
<dbReference type="EMBL" id="JAWDGP010000919">
    <property type="protein sequence ID" value="KAK3796143.1"/>
    <property type="molecule type" value="Genomic_DNA"/>
</dbReference>
<gene>
    <name evidence="6" type="ORF">RRG08_018144</name>
</gene>